<feature type="domain" description="Sugar phosphate transporter" evidence="6">
    <location>
        <begin position="25"/>
        <end position="272"/>
    </location>
</feature>
<accession>A0A7S2XNG5</accession>
<dbReference type="GO" id="GO:0016020">
    <property type="term" value="C:membrane"/>
    <property type="evidence" value="ECO:0007669"/>
    <property type="project" value="UniProtKB-SubCell"/>
</dbReference>
<keyword evidence="2 5" id="KW-0812">Transmembrane</keyword>
<evidence type="ECO:0000313" key="8">
    <source>
        <dbReference type="EMBL" id="CAD9818872.1"/>
    </source>
</evidence>
<keyword evidence="4 5" id="KW-0472">Membrane</keyword>
<evidence type="ECO:0000256" key="5">
    <source>
        <dbReference type="SAM" id="Phobius"/>
    </source>
</evidence>
<evidence type="ECO:0000259" key="6">
    <source>
        <dbReference type="Pfam" id="PF03151"/>
    </source>
</evidence>
<organism evidence="8">
    <name type="scientific">Attheya septentrionalis</name>
    <dbReference type="NCBI Taxonomy" id="420275"/>
    <lineage>
        <taxon>Eukaryota</taxon>
        <taxon>Sar</taxon>
        <taxon>Stramenopiles</taxon>
        <taxon>Ochrophyta</taxon>
        <taxon>Bacillariophyta</taxon>
        <taxon>Coscinodiscophyceae</taxon>
        <taxon>Chaetocerotophycidae</taxon>
        <taxon>Chaetocerotales</taxon>
        <taxon>Attheyaceae</taxon>
        <taxon>Attheya</taxon>
    </lineage>
</organism>
<dbReference type="Pfam" id="PF03151">
    <property type="entry name" value="TPT"/>
    <property type="match status" value="1"/>
</dbReference>
<feature type="transmembrane region" description="Helical" evidence="5">
    <location>
        <begin position="79"/>
        <end position="98"/>
    </location>
</feature>
<dbReference type="PANTHER" id="PTHR11132">
    <property type="entry name" value="SOLUTE CARRIER FAMILY 35"/>
    <property type="match status" value="1"/>
</dbReference>
<gene>
    <name evidence="8" type="ORF">ASEP1449_LOCUS10704</name>
</gene>
<evidence type="ECO:0000256" key="2">
    <source>
        <dbReference type="ARBA" id="ARBA00022692"/>
    </source>
</evidence>
<evidence type="ECO:0008006" key="9">
    <source>
        <dbReference type="Google" id="ProtNLM"/>
    </source>
</evidence>
<keyword evidence="3 5" id="KW-1133">Transmembrane helix</keyword>
<sequence>MYYVLSRGQEGRTIFSPDLWKKSGLVVGILHFLGCLCTNMGFAFGSASVVQIIKLLEPIETLLLTAIVNVMILQKFHGITFPKTLAVVTIIGGTSMLLSKKGNADVKQHVNLHSVVFSLCSGLAMATRNVVKRMSPETSSGKQFKEIQSWKDTTINGLINFFSITFVAAIPATFCLILAELRGSSHINGSIVIWMLNLVRDDDGRNAILFHGLYNISSISVLSLMSAQSHSLLNVGKRIFNVLYADVVFQEPIGRSGIIGLCIAAVGGALYSCGSNDACTILTFTQILVEWKNIKKMKVVPSRTLVPLFIVLLLCTFETLKDATRSVEDDIQDKDTNTLNIKIIGTKACFSNSFKEFLETIPSTQASRDYMKLLTNFSAFEIDDVTPNSMVLAKCPLLIPKLLVQECLSHHLKPRNIEWPTYLVPTKLKLAVYLEKGFVTVERTDDNDQLARMLNLVLIILSRAIPILGQSDVYFASIVSKFGIIYFQQNDDGSRSSWRVCGSSKRTRSSLAVKTDSVPSECLIVEGGDLIYDKGIADSNFGTIMKIFSLDLWSLSKLDKKYEISVPLNERNEVVVYITAGKSWSNNIGDQFGVNVASHMLISQTDTHSVIAGIPSGIAIVGSIVSQLLPNHPGVIHWGVGLIRDGGPPLAKGDSKVLCVRGPRTRDWLLLTHGLNPLVISDPATTASDIFPIQVLKNNSAIVEKEVCFVIHAVDRKEAFAQCPLCEKFLVNNYGRDIKGFLADLLSCKRVVSSSLHGVIFSHSFDIPALPVVFGDGIIGGDFKFIDYMHSIGMTSFQGRVPHLLSQNLTLEEWSALVDGATHPEFPLDKTQFYQTFPGLDKQVDLK</sequence>
<dbReference type="EMBL" id="HBHQ01016028">
    <property type="protein sequence ID" value="CAD9818872.1"/>
    <property type="molecule type" value="Transcribed_RNA"/>
</dbReference>
<name>A0A7S2XNG5_9STRA</name>
<dbReference type="AlphaFoldDB" id="A0A7S2XNG5"/>
<dbReference type="InterPro" id="IPR050186">
    <property type="entry name" value="TPT_transporter"/>
</dbReference>
<proteinExistence type="predicted"/>
<evidence type="ECO:0000256" key="3">
    <source>
        <dbReference type="ARBA" id="ARBA00022989"/>
    </source>
</evidence>
<reference evidence="8" key="1">
    <citation type="submission" date="2021-01" db="EMBL/GenBank/DDBJ databases">
        <authorList>
            <person name="Corre E."/>
            <person name="Pelletier E."/>
            <person name="Niang G."/>
            <person name="Scheremetjew M."/>
            <person name="Finn R."/>
            <person name="Kale V."/>
            <person name="Holt S."/>
            <person name="Cochrane G."/>
            <person name="Meng A."/>
            <person name="Brown T."/>
            <person name="Cohen L."/>
        </authorList>
    </citation>
    <scope>NUCLEOTIDE SEQUENCE</scope>
    <source>
        <strain evidence="8">CCMP2084</strain>
    </source>
</reference>
<feature type="domain" description="Polysaccharide pyruvyl transferase" evidence="7">
    <location>
        <begin position="655"/>
        <end position="772"/>
    </location>
</feature>
<evidence type="ECO:0000259" key="7">
    <source>
        <dbReference type="Pfam" id="PF04230"/>
    </source>
</evidence>
<protein>
    <recommendedName>
        <fullName evidence="9">Polysaccharide pyruvyl transferase domain-containing protein</fullName>
    </recommendedName>
</protein>
<evidence type="ECO:0000256" key="4">
    <source>
        <dbReference type="ARBA" id="ARBA00023136"/>
    </source>
</evidence>
<dbReference type="InterPro" id="IPR007345">
    <property type="entry name" value="Polysacch_pyruvyl_Trfase"/>
</dbReference>
<dbReference type="Pfam" id="PF04230">
    <property type="entry name" value="PS_pyruv_trans"/>
    <property type="match status" value="1"/>
</dbReference>
<comment type="subcellular location">
    <subcellularLocation>
        <location evidence="1">Membrane</location>
        <topology evidence="1">Multi-pass membrane protein</topology>
    </subcellularLocation>
</comment>
<dbReference type="InterPro" id="IPR004853">
    <property type="entry name" value="Sugar_P_trans_dom"/>
</dbReference>
<feature type="transmembrane region" description="Helical" evidence="5">
    <location>
        <begin position="25"/>
        <end position="43"/>
    </location>
</feature>
<evidence type="ECO:0000256" key="1">
    <source>
        <dbReference type="ARBA" id="ARBA00004141"/>
    </source>
</evidence>
<feature type="transmembrane region" description="Helical" evidence="5">
    <location>
        <begin position="158"/>
        <end position="179"/>
    </location>
</feature>